<comment type="similarity">
    <text evidence="2 10">Belongs to the fatty acyl-CoA reductase family.</text>
</comment>
<name>A0A9N9MX27_9CUCU</name>
<dbReference type="AlphaFoldDB" id="A0A9N9MX27"/>
<dbReference type="PANTHER" id="PTHR11011">
    <property type="entry name" value="MALE STERILITY PROTEIN 2-RELATED"/>
    <property type="match status" value="1"/>
</dbReference>
<evidence type="ECO:0000256" key="3">
    <source>
        <dbReference type="ARBA" id="ARBA00022516"/>
    </source>
</evidence>
<keyword evidence="6 10" id="KW-1133">Transmembrane helix</keyword>
<evidence type="ECO:0000256" key="8">
    <source>
        <dbReference type="ARBA" id="ARBA00023136"/>
    </source>
</evidence>
<dbReference type="OrthoDB" id="429813at2759"/>
<dbReference type="Proteomes" id="UP001152799">
    <property type="component" value="Chromosome 6"/>
</dbReference>
<keyword evidence="5 10" id="KW-0521">NADP</keyword>
<evidence type="ECO:0000256" key="9">
    <source>
        <dbReference type="ARBA" id="ARBA00052530"/>
    </source>
</evidence>
<keyword evidence="10" id="KW-0560">Oxidoreductase</keyword>
<gene>
    <name evidence="13" type="ORF">CEUTPL_LOCUS11266</name>
</gene>
<dbReference type="GO" id="GO:0080019">
    <property type="term" value="F:alcohol-forming very long-chain fatty acyl-CoA reductase activity"/>
    <property type="evidence" value="ECO:0007669"/>
    <property type="project" value="InterPro"/>
</dbReference>
<dbReference type="FunFam" id="3.40.50.720:FF:000143">
    <property type="entry name" value="Fatty acyl-CoA reductase"/>
    <property type="match status" value="1"/>
</dbReference>
<keyword evidence="8 10" id="KW-0472">Membrane</keyword>
<dbReference type="CDD" id="cd09071">
    <property type="entry name" value="FAR_C"/>
    <property type="match status" value="1"/>
</dbReference>
<comment type="catalytic activity">
    <reaction evidence="9 10">
        <text>a long-chain fatty acyl-CoA + 2 NADPH + 2 H(+) = a long-chain primary fatty alcohol + 2 NADP(+) + CoA</text>
        <dbReference type="Rhea" id="RHEA:52716"/>
        <dbReference type="ChEBI" id="CHEBI:15378"/>
        <dbReference type="ChEBI" id="CHEBI:57287"/>
        <dbReference type="ChEBI" id="CHEBI:57783"/>
        <dbReference type="ChEBI" id="CHEBI:58349"/>
        <dbReference type="ChEBI" id="CHEBI:77396"/>
        <dbReference type="ChEBI" id="CHEBI:83139"/>
        <dbReference type="EC" id="1.2.1.84"/>
    </reaction>
</comment>
<evidence type="ECO:0000256" key="7">
    <source>
        <dbReference type="ARBA" id="ARBA00023098"/>
    </source>
</evidence>
<feature type="transmembrane region" description="Helical" evidence="10">
    <location>
        <begin position="270"/>
        <end position="288"/>
    </location>
</feature>
<reference evidence="13" key="1">
    <citation type="submission" date="2022-01" db="EMBL/GenBank/DDBJ databases">
        <authorList>
            <person name="King R."/>
        </authorList>
    </citation>
    <scope>NUCLEOTIDE SEQUENCE</scope>
</reference>
<dbReference type="Gene3D" id="3.40.50.720">
    <property type="entry name" value="NAD(P)-binding Rossmann-like Domain"/>
    <property type="match status" value="1"/>
</dbReference>
<evidence type="ECO:0000256" key="1">
    <source>
        <dbReference type="ARBA" id="ARBA00004141"/>
    </source>
</evidence>
<keyword evidence="7 10" id="KW-0443">Lipid metabolism</keyword>
<keyword evidence="3 10" id="KW-0444">Lipid biosynthesis</keyword>
<dbReference type="InterPro" id="IPR013120">
    <property type="entry name" value="FAR_NAD-bd"/>
</dbReference>
<evidence type="ECO:0000313" key="14">
    <source>
        <dbReference type="Proteomes" id="UP001152799"/>
    </source>
</evidence>
<dbReference type="SUPFAM" id="SSF51735">
    <property type="entry name" value="NAD(P)-binding Rossmann-fold domains"/>
    <property type="match status" value="1"/>
</dbReference>
<dbReference type="GO" id="GO:0016020">
    <property type="term" value="C:membrane"/>
    <property type="evidence" value="ECO:0007669"/>
    <property type="project" value="UniProtKB-SubCell"/>
</dbReference>
<dbReference type="Pfam" id="PF03015">
    <property type="entry name" value="Sterile"/>
    <property type="match status" value="1"/>
</dbReference>
<comment type="function">
    <text evidence="10">Catalyzes the reduction of fatty acyl-CoA to fatty alcohols.</text>
</comment>
<dbReference type="InterPro" id="IPR026055">
    <property type="entry name" value="FAR"/>
</dbReference>
<dbReference type="CDD" id="cd05236">
    <property type="entry name" value="FAR-N_SDR_e"/>
    <property type="match status" value="1"/>
</dbReference>
<evidence type="ECO:0000256" key="6">
    <source>
        <dbReference type="ARBA" id="ARBA00022989"/>
    </source>
</evidence>
<feature type="transmembrane region" description="Helical" evidence="10">
    <location>
        <begin position="504"/>
        <end position="527"/>
    </location>
</feature>
<dbReference type="InterPro" id="IPR033640">
    <property type="entry name" value="FAR_C"/>
</dbReference>
<dbReference type="PANTHER" id="PTHR11011:SF60">
    <property type="entry name" value="FATTY ACYL-COA REDUCTASE-RELATED"/>
    <property type="match status" value="1"/>
</dbReference>
<proteinExistence type="inferred from homology"/>
<feature type="domain" description="Fatty acyl-CoA reductase C-terminal" evidence="11">
    <location>
        <begin position="395"/>
        <end position="487"/>
    </location>
</feature>
<dbReference type="InterPro" id="IPR036291">
    <property type="entry name" value="NAD(P)-bd_dom_sf"/>
</dbReference>
<keyword evidence="4 10" id="KW-0812">Transmembrane</keyword>
<comment type="subcellular location">
    <subcellularLocation>
        <location evidence="1">Membrane</location>
        <topology evidence="1">Multi-pass membrane protein</topology>
    </subcellularLocation>
</comment>
<evidence type="ECO:0000256" key="10">
    <source>
        <dbReference type="RuleBase" id="RU363097"/>
    </source>
</evidence>
<dbReference type="GO" id="GO:0005777">
    <property type="term" value="C:peroxisome"/>
    <property type="evidence" value="ECO:0007669"/>
    <property type="project" value="TreeGrafter"/>
</dbReference>
<dbReference type="GO" id="GO:0035336">
    <property type="term" value="P:long-chain fatty-acyl-CoA metabolic process"/>
    <property type="evidence" value="ECO:0007669"/>
    <property type="project" value="TreeGrafter"/>
</dbReference>
<feature type="domain" description="Thioester reductase (TE)" evidence="12">
    <location>
        <begin position="36"/>
        <end position="307"/>
    </location>
</feature>
<accession>A0A9N9MX27</accession>
<sequence>MNIYEQQGQDITALDMIASEEDSEIKKFYKDSCIFITGATGYLGKLVLEKLLRTCPDLKKVFILIRTKKGKNIEERLEAIFDEPPFDVLKRNDPNFRNKVHVVEGDVGLPDLGLNESDREKLIQEVDSIIHFAATVRFDEKLRLAAHINVRGVRDFIKLARNMKKLKVFLYVSTAFSNCLLSRQTVDEVFYEPPMTADKLLSLVDSLDDDQLGKITDMVIKDFPNTYTFTKCIAEDVLRKEGKNLPIAIHRPSIVIPTVKEPISGWIDNFYGTTGLFMAVGIGLVRTIRGKKDNKAEMIPADYVVNSCLATMWDVATIRSVNDNKEDQTEGSLKIEQDVPIYNCVSSAQNPLTWAGYQSITEKHGKRIPSEKCLWYYSFKLRANYYDNLLACFFLHTIPAYIVDFTLTCLGKKPMLVKGYQKINKFTKVIEYFTMNSWNFGNNNTQTLWKRMKKYDQELFDFDIEKLNWDSYIYTYCRGCRVYLLKDPLSTIPQGKKKYRKLFVLHYFILVVFWLLVFRLLLALFTFSVSLFV</sequence>
<evidence type="ECO:0000256" key="2">
    <source>
        <dbReference type="ARBA" id="ARBA00005928"/>
    </source>
</evidence>
<dbReference type="GO" id="GO:0102965">
    <property type="term" value="F:alcohol-forming long-chain fatty acyl-CoA reductase activity"/>
    <property type="evidence" value="ECO:0007669"/>
    <property type="project" value="UniProtKB-EC"/>
</dbReference>
<dbReference type="EMBL" id="OU892282">
    <property type="protein sequence ID" value="CAG9770822.1"/>
    <property type="molecule type" value="Genomic_DNA"/>
</dbReference>
<protein>
    <recommendedName>
        <fullName evidence="10">Fatty acyl-CoA reductase</fullName>
        <ecNumber evidence="10">1.2.1.84</ecNumber>
    </recommendedName>
</protein>
<evidence type="ECO:0000259" key="11">
    <source>
        <dbReference type="Pfam" id="PF03015"/>
    </source>
</evidence>
<keyword evidence="14" id="KW-1185">Reference proteome</keyword>
<evidence type="ECO:0000256" key="5">
    <source>
        <dbReference type="ARBA" id="ARBA00022857"/>
    </source>
</evidence>
<dbReference type="Pfam" id="PF07993">
    <property type="entry name" value="NAD_binding_4"/>
    <property type="match status" value="1"/>
</dbReference>
<evidence type="ECO:0000313" key="13">
    <source>
        <dbReference type="EMBL" id="CAG9770822.1"/>
    </source>
</evidence>
<evidence type="ECO:0000259" key="12">
    <source>
        <dbReference type="Pfam" id="PF07993"/>
    </source>
</evidence>
<evidence type="ECO:0000256" key="4">
    <source>
        <dbReference type="ARBA" id="ARBA00022692"/>
    </source>
</evidence>
<organism evidence="13 14">
    <name type="scientific">Ceutorhynchus assimilis</name>
    <name type="common">cabbage seed weevil</name>
    <dbReference type="NCBI Taxonomy" id="467358"/>
    <lineage>
        <taxon>Eukaryota</taxon>
        <taxon>Metazoa</taxon>
        <taxon>Ecdysozoa</taxon>
        <taxon>Arthropoda</taxon>
        <taxon>Hexapoda</taxon>
        <taxon>Insecta</taxon>
        <taxon>Pterygota</taxon>
        <taxon>Neoptera</taxon>
        <taxon>Endopterygota</taxon>
        <taxon>Coleoptera</taxon>
        <taxon>Polyphaga</taxon>
        <taxon>Cucujiformia</taxon>
        <taxon>Curculionidae</taxon>
        <taxon>Ceutorhynchinae</taxon>
        <taxon>Ceutorhynchus</taxon>
    </lineage>
</organism>
<dbReference type="EC" id="1.2.1.84" evidence="10"/>